<dbReference type="InterPro" id="IPR050166">
    <property type="entry name" value="ABC_transporter_ATP-bind"/>
</dbReference>
<organism evidence="6 7">
    <name type="scientific">Sporomusa silvacetica DSM 10669</name>
    <dbReference type="NCBI Taxonomy" id="1123289"/>
    <lineage>
        <taxon>Bacteria</taxon>
        <taxon>Bacillati</taxon>
        <taxon>Bacillota</taxon>
        <taxon>Negativicutes</taxon>
        <taxon>Selenomonadales</taxon>
        <taxon>Sporomusaceae</taxon>
        <taxon>Sporomusa</taxon>
    </lineage>
</organism>
<dbReference type="PANTHER" id="PTHR42788:SF13">
    <property type="entry name" value="ALIPHATIC SULFONATES IMPORT ATP-BINDING PROTEIN SSUB"/>
    <property type="match status" value="1"/>
</dbReference>
<dbReference type="Pfam" id="PF00005">
    <property type="entry name" value="ABC_tran"/>
    <property type="match status" value="1"/>
</dbReference>
<evidence type="ECO:0000256" key="2">
    <source>
        <dbReference type="ARBA" id="ARBA00022741"/>
    </source>
</evidence>
<dbReference type="PROSITE" id="PS00211">
    <property type="entry name" value="ABC_TRANSPORTER_1"/>
    <property type="match status" value="1"/>
</dbReference>
<evidence type="ECO:0000256" key="1">
    <source>
        <dbReference type="ARBA" id="ARBA00022448"/>
    </source>
</evidence>
<dbReference type="GO" id="GO:0005524">
    <property type="term" value="F:ATP binding"/>
    <property type="evidence" value="ECO:0007669"/>
    <property type="project" value="UniProtKB-KW"/>
</dbReference>
<evidence type="ECO:0000313" key="6">
    <source>
        <dbReference type="EMBL" id="XFO64995.1"/>
    </source>
</evidence>
<dbReference type="PROSITE" id="PS50893">
    <property type="entry name" value="ABC_TRANSPORTER_2"/>
    <property type="match status" value="1"/>
</dbReference>
<evidence type="ECO:0000313" key="7">
    <source>
        <dbReference type="Proteomes" id="UP000216752"/>
    </source>
</evidence>
<feature type="compositionally biased region" description="Basic and acidic residues" evidence="4">
    <location>
        <begin position="277"/>
        <end position="287"/>
    </location>
</feature>
<dbReference type="RefSeq" id="WP_094606691.1">
    <property type="nucleotide sequence ID" value="NZ_CP155573.1"/>
</dbReference>
<keyword evidence="3 6" id="KW-0067">ATP-binding</keyword>
<dbReference type="PANTHER" id="PTHR42788">
    <property type="entry name" value="TAURINE IMPORT ATP-BINDING PROTEIN-RELATED"/>
    <property type="match status" value="1"/>
</dbReference>
<dbReference type="InterPro" id="IPR017871">
    <property type="entry name" value="ABC_transporter-like_CS"/>
</dbReference>
<dbReference type="EMBL" id="CP155573">
    <property type="protein sequence ID" value="XFO64995.1"/>
    <property type="molecule type" value="Genomic_DNA"/>
</dbReference>
<dbReference type="SUPFAM" id="SSF52540">
    <property type="entry name" value="P-loop containing nucleoside triphosphate hydrolases"/>
    <property type="match status" value="1"/>
</dbReference>
<dbReference type="Proteomes" id="UP000216752">
    <property type="component" value="Chromosome"/>
</dbReference>
<gene>
    <name evidence="6" type="primary">btuD_4</name>
    <name evidence="6" type="ORF">SPSIL_011040</name>
</gene>
<dbReference type="CDD" id="cd03293">
    <property type="entry name" value="ABC_NrtD_SsuB_transporters"/>
    <property type="match status" value="1"/>
</dbReference>
<dbReference type="InterPro" id="IPR003593">
    <property type="entry name" value="AAA+_ATPase"/>
</dbReference>
<dbReference type="InterPro" id="IPR003439">
    <property type="entry name" value="ABC_transporter-like_ATP-bd"/>
</dbReference>
<proteinExistence type="predicted"/>
<accession>A0ABZ3IH98</accession>
<evidence type="ECO:0000256" key="3">
    <source>
        <dbReference type="ARBA" id="ARBA00022840"/>
    </source>
</evidence>
<feature type="region of interest" description="Disordered" evidence="4">
    <location>
        <begin position="264"/>
        <end position="287"/>
    </location>
</feature>
<dbReference type="Gene3D" id="3.40.50.300">
    <property type="entry name" value="P-loop containing nucleotide triphosphate hydrolases"/>
    <property type="match status" value="1"/>
</dbReference>
<reference evidence="6" key="1">
    <citation type="submission" date="2024-05" db="EMBL/GenBank/DDBJ databases">
        <title>Isolation and characterization of Sporomusa carbonis sp. nov., a carboxydotrophic hydrogenogen in the genus of Sporomusa isolated from a charcoal burning pile.</title>
        <authorList>
            <person name="Boeer T."/>
            <person name="Rosenbaum F."/>
            <person name="Eysell L."/>
            <person name="Mueller V."/>
            <person name="Daniel R."/>
            <person name="Poehlein A."/>
        </authorList>
    </citation>
    <scope>NUCLEOTIDE SEQUENCE [LARGE SCALE GENOMIC DNA]</scope>
    <source>
        <strain evidence="6">DSM 10669</strain>
    </source>
</reference>
<evidence type="ECO:0000259" key="5">
    <source>
        <dbReference type="PROSITE" id="PS50893"/>
    </source>
</evidence>
<dbReference type="SMART" id="SM00382">
    <property type="entry name" value="AAA"/>
    <property type="match status" value="1"/>
</dbReference>
<keyword evidence="2" id="KW-0547">Nucleotide-binding</keyword>
<keyword evidence="1" id="KW-0813">Transport</keyword>
<feature type="domain" description="ABC transporter" evidence="5">
    <location>
        <begin position="4"/>
        <end position="236"/>
    </location>
</feature>
<keyword evidence="7" id="KW-1185">Reference proteome</keyword>
<dbReference type="InterPro" id="IPR027417">
    <property type="entry name" value="P-loop_NTPase"/>
</dbReference>
<sequence>MTKIEARNVYKEFNVTNEAGKCEKLIVLDNFDLEVKQGEFLAILGPSGCGKSSFLNILAGLDRQDSGDILIDKRSVLDNDFDRGVVFQGYALYPWRTVLENVAIGLEIRGVGRQERERLAYEYLALVGLKPFAKRRPHQLSGGMKQRVAIARALVYQPEILLMDEPFAALDAQTRELLQFELLRIWEADKKTIIFVTHSIDEAILMADRVAVMTARPGKIKEIIDISLPRPRTGEIRNSPEFIQIRQKAWNLIKDEVIRAQNLEEDNDTDTGSFNKQGDDQSHEKVS</sequence>
<evidence type="ECO:0000256" key="4">
    <source>
        <dbReference type="SAM" id="MobiDB-lite"/>
    </source>
</evidence>
<name>A0ABZ3IH98_9FIRM</name>
<protein>
    <submittedName>
        <fullName evidence="6">Vitamin B12 import ATP-binding protein BtuD</fullName>
    </submittedName>
</protein>